<feature type="compositionally biased region" description="Basic residues" evidence="1">
    <location>
        <begin position="43"/>
        <end position="52"/>
    </location>
</feature>
<feature type="compositionally biased region" description="Basic residues" evidence="1">
    <location>
        <begin position="60"/>
        <end position="78"/>
    </location>
</feature>
<feature type="region of interest" description="Disordered" evidence="1">
    <location>
        <begin position="1"/>
        <end position="105"/>
    </location>
</feature>
<gene>
    <name evidence="2" type="ORF">LTRI10_LOCUS18052</name>
</gene>
<dbReference type="Proteomes" id="UP001497516">
    <property type="component" value="Chromosome 3"/>
</dbReference>
<protein>
    <submittedName>
        <fullName evidence="2">Uncharacterized protein</fullName>
    </submittedName>
</protein>
<dbReference type="EMBL" id="OZ034816">
    <property type="protein sequence ID" value="CAL1376314.1"/>
    <property type="molecule type" value="Genomic_DNA"/>
</dbReference>
<proteinExistence type="predicted"/>
<reference evidence="2 3" key="1">
    <citation type="submission" date="2024-04" db="EMBL/GenBank/DDBJ databases">
        <authorList>
            <person name="Fracassetti M."/>
        </authorList>
    </citation>
    <scope>NUCLEOTIDE SEQUENCE [LARGE SCALE GENOMIC DNA]</scope>
</reference>
<sequence length="105" mass="11541">MAAKSILHHQAAPPPTNLTAQGLTSGMMEDVVKHLPTPATQPKVRRTSKHQKATNSTGRTKPRRGSKIHLHKKTRKHGSNPSDAQKNVDRSITDLSKAAELQLQR</sequence>
<evidence type="ECO:0000256" key="1">
    <source>
        <dbReference type="SAM" id="MobiDB-lite"/>
    </source>
</evidence>
<evidence type="ECO:0000313" key="2">
    <source>
        <dbReference type="EMBL" id="CAL1376314.1"/>
    </source>
</evidence>
<accession>A0AAV2DS17</accession>
<organism evidence="2 3">
    <name type="scientific">Linum trigynum</name>
    <dbReference type="NCBI Taxonomy" id="586398"/>
    <lineage>
        <taxon>Eukaryota</taxon>
        <taxon>Viridiplantae</taxon>
        <taxon>Streptophyta</taxon>
        <taxon>Embryophyta</taxon>
        <taxon>Tracheophyta</taxon>
        <taxon>Spermatophyta</taxon>
        <taxon>Magnoliopsida</taxon>
        <taxon>eudicotyledons</taxon>
        <taxon>Gunneridae</taxon>
        <taxon>Pentapetalae</taxon>
        <taxon>rosids</taxon>
        <taxon>fabids</taxon>
        <taxon>Malpighiales</taxon>
        <taxon>Linaceae</taxon>
        <taxon>Linum</taxon>
    </lineage>
</organism>
<keyword evidence="3" id="KW-1185">Reference proteome</keyword>
<evidence type="ECO:0000313" key="3">
    <source>
        <dbReference type="Proteomes" id="UP001497516"/>
    </source>
</evidence>
<dbReference type="AlphaFoldDB" id="A0AAV2DS17"/>
<name>A0AAV2DS17_9ROSI</name>